<proteinExistence type="predicted"/>
<comment type="caution">
    <text evidence="2">The sequence shown here is derived from an EMBL/GenBank/DDBJ whole genome shotgun (WGS) entry which is preliminary data.</text>
</comment>
<dbReference type="Gene3D" id="1.20.1260.20">
    <property type="entry name" value="PPE superfamily"/>
    <property type="match status" value="1"/>
</dbReference>
<organism evidence="2 3">
    <name type="scientific">Thermocrispum agreste</name>
    <dbReference type="NCBI Taxonomy" id="37925"/>
    <lineage>
        <taxon>Bacteria</taxon>
        <taxon>Bacillati</taxon>
        <taxon>Actinomycetota</taxon>
        <taxon>Actinomycetes</taxon>
        <taxon>Pseudonocardiales</taxon>
        <taxon>Pseudonocardiaceae</taxon>
        <taxon>Thermocrispum</taxon>
    </lineage>
</organism>
<dbReference type="InterPro" id="IPR038332">
    <property type="entry name" value="PPE_sf"/>
</dbReference>
<feature type="compositionally biased region" description="Low complexity" evidence="1">
    <location>
        <begin position="404"/>
        <end position="416"/>
    </location>
</feature>
<feature type="region of interest" description="Disordered" evidence="1">
    <location>
        <begin position="349"/>
        <end position="516"/>
    </location>
</feature>
<evidence type="ECO:0000313" key="2">
    <source>
        <dbReference type="EMBL" id="MFO7193094.1"/>
    </source>
</evidence>
<feature type="region of interest" description="Disordered" evidence="1">
    <location>
        <begin position="1"/>
        <end position="63"/>
    </location>
</feature>
<dbReference type="Proteomes" id="UP000249324">
    <property type="component" value="Unassembled WGS sequence"/>
</dbReference>
<evidence type="ECO:0000313" key="3">
    <source>
        <dbReference type="Proteomes" id="UP000249324"/>
    </source>
</evidence>
<feature type="region of interest" description="Disordered" evidence="1">
    <location>
        <begin position="232"/>
        <end position="253"/>
    </location>
</feature>
<evidence type="ECO:0000256" key="1">
    <source>
        <dbReference type="SAM" id="MobiDB-lite"/>
    </source>
</evidence>
<dbReference type="EMBL" id="QGUI02000164">
    <property type="protein sequence ID" value="MFO7193094.1"/>
    <property type="molecule type" value="Genomic_DNA"/>
</dbReference>
<reference evidence="2 3" key="1">
    <citation type="journal article" date="2021" name="BMC Genomics">
        <title>Genome-resolved metagenome and metatranscriptome analyses of thermophilic composting reveal key bacterial players and their metabolic interactions.</title>
        <authorList>
            <person name="Braga L.P.P."/>
            <person name="Pereira R.V."/>
            <person name="Martins L.F."/>
            <person name="Moura L.M.S."/>
            <person name="Sanchez F.B."/>
            <person name="Patane J.S.L."/>
            <person name="da Silva A.M."/>
            <person name="Setubal J.C."/>
        </authorList>
    </citation>
    <scope>NUCLEOTIDE SEQUENCE [LARGE SCALE GENOMIC DNA]</scope>
    <source>
        <strain evidence="2">ZC4RG45</strain>
    </source>
</reference>
<evidence type="ECO:0008006" key="4">
    <source>
        <dbReference type="Google" id="ProtNLM"/>
    </source>
</evidence>
<feature type="region of interest" description="Disordered" evidence="1">
    <location>
        <begin position="292"/>
        <end position="327"/>
    </location>
</feature>
<feature type="compositionally biased region" description="Polar residues" evidence="1">
    <location>
        <begin position="308"/>
        <end position="320"/>
    </location>
</feature>
<feature type="compositionally biased region" description="Polar residues" evidence="1">
    <location>
        <begin position="29"/>
        <end position="40"/>
    </location>
</feature>
<gene>
    <name evidence="2" type="ORF">DIU77_012695</name>
</gene>
<feature type="compositionally biased region" description="Low complexity" evidence="1">
    <location>
        <begin position="440"/>
        <end position="469"/>
    </location>
</feature>
<sequence>MYESDDNRPQVPGGRSPHGAGRSTDVLGDTSTAEQLVRSAQRNRDDFMYGDDRAITNPPNWPSYSSRELYEGAVNNNDPGSAEELGALWMSQGKRLSDAADALYEAITELAGAWVGKASGAAQGALVEVANASSTAADAARTMGKRMQDQAAAAAEVKKMPPPKEFDLDRALAAGLSGGPAAMAADMKKQADEARAVQQEQQRYMNAYTKAMSEVDSTTPSFAPESIGLKPVEQSHRSTSVRGTLSGFSGAGGEATSLSSIGGEVRGMNAGQLGFAGGYSGGAGSGGSGVAGGVDVDGGHRGAATDKPVSTSGTAQITSQGNGPSAGSALGAAALGAGVGYAGAKALSRATTGGGKHSGRKPGEEPEPTLAEGAQTGVAENMEVPPQGAPPEATTQAPVLQGQPPLAKPGATAAAASGDPQLQAKGQPHPHGQPLPQQPLPQQAQAAAMAPGPVQPMGPAGAGAPVAGAAGAGAQGAEDAEHKSSYLIQPDPDDMFGPAEAVTSGVIGADFDDDDE</sequence>
<dbReference type="AlphaFoldDB" id="A0ABD6FGX6"/>
<feature type="compositionally biased region" description="Polar residues" evidence="1">
    <location>
        <begin position="237"/>
        <end position="247"/>
    </location>
</feature>
<accession>A0ABD6FGX6</accession>
<feature type="compositionally biased region" description="Basic and acidic residues" evidence="1">
    <location>
        <begin position="42"/>
        <end position="54"/>
    </location>
</feature>
<protein>
    <recommendedName>
        <fullName evidence="4">PPE family domain-containing protein</fullName>
    </recommendedName>
</protein>
<name>A0ABD6FGX6_9PSEU</name>